<dbReference type="RefSeq" id="WP_194561885.1">
    <property type="nucleotide sequence ID" value="NZ_JADKPV010000001.1"/>
</dbReference>
<dbReference type="EMBL" id="JADKPV010000001">
    <property type="protein sequence ID" value="MBF4500445.1"/>
    <property type="molecule type" value="Genomic_DNA"/>
</dbReference>
<dbReference type="Proteomes" id="UP000622653">
    <property type="component" value="Unassembled WGS sequence"/>
</dbReference>
<evidence type="ECO:0000259" key="1">
    <source>
        <dbReference type="Pfam" id="PF20247"/>
    </source>
</evidence>
<feature type="domain" description="DUF6602" evidence="1">
    <location>
        <begin position="2"/>
        <end position="82"/>
    </location>
</feature>
<dbReference type="AlphaFoldDB" id="A0A8J7G9M1"/>
<keyword evidence="3" id="KW-1185">Reference proteome</keyword>
<name>A0A8J7G9M1_9BACL</name>
<protein>
    <recommendedName>
        <fullName evidence="1">DUF6602 domain-containing protein</fullName>
    </recommendedName>
</protein>
<gene>
    <name evidence="2" type="ORF">IRY55_03630</name>
</gene>
<accession>A0A8J7G9M1</accession>
<comment type="caution">
    <text evidence="2">The sequence shown here is derived from an EMBL/GenBank/DDBJ whole genome shotgun (WGS) entry which is preliminary data.</text>
</comment>
<sequence length="275" mass="31814">MFEQIVPKKFVVEQSVFILDSHGSVSKEVDLVILDEMYTPYIFRQGHLKFIPIEAVAVAIECKSENLDGEVISTWRKSIEKLKTSDRGIARLFGHVQSKEPSQQTKKEGQSKECGVPECLIQKRGPRKLTQTGTRPILILCHMSKQSKDCENATVDLEKEFDITLWAQEKEDNRSIRVAVNDRFKELSDVYKRLNHHPYHEAEYEDAIIKNANLDGLSLDNYRIRKGVEEVSLLTLNFMLNQALMLINNPMFFPHLAYVERFRKELNSENKNEQS</sequence>
<organism evidence="2 3">
    <name type="scientific">Savagea serpentis</name>
    <dbReference type="NCBI Taxonomy" id="2785297"/>
    <lineage>
        <taxon>Bacteria</taxon>
        <taxon>Bacillati</taxon>
        <taxon>Bacillota</taxon>
        <taxon>Bacilli</taxon>
        <taxon>Bacillales</taxon>
        <taxon>Caryophanaceae</taxon>
        <taxon>Savagea</taxon>
    </lineage>
</organism>
<reference evidence="2" key="1">
    <citation type="submission" date="2020-11" db="EMBL/GenBank/DDBJ databases">
        <title>Multidrug resistant novel bacterium Savagea serpentis sp. nov., isolated from the scats of a vine snake (Ahaetulla nasuta).</title>
        <authorList>
            <person name="Venkata Ramana V."/>
            <person name="Vikas Patil S."/>
            <person name="Yogita Lugani V."/>
        </authorList>
    </citation>
    <scope>NUCLEOTIDE SEQUENCE</scope>
    <source>
        <strain evidence="2">SN6</strain>
    </source>
</reference>
<evidence type="ECO:0000313" key="3">
    <source>
        <dbReference type="Proteomes" id="UP000622653"/>
    </source>
</evidence>
<evidence type="ECO:0000313" key="2">
    <source>
        <dbReference type="EMBL" id="MBF4500445.1"/>
    </source>
</evidence>
<dbReference type="CDD" id="cd21173">
    <property type="entry name" value="NucC-like"/>
    <property type="match status" value="1"/>
</dbReference>
<dbReference type="InterPro" id="IPR046537">
    <property type="entry name" value="DUF6602"/>
</dbReference>
<dbReference type="Pfam" id="PF20247">
    <property type="entry name" value="DUF6602"/>
    <property type="match status" value="1"/>
</dbReference>
<proteinExistence type="predicted"/>